<feature type="region of interest" description="Disordered" evidence="2">
    <location>
        <begin position="1097"/>
        <end position="1117"/>
    </location>
</feature>
<dbReference type="PROSITE" id="PS50238">
    <property type="entry name" value="RHOGAP"/>
    <property type="match status" value="1"/>
</dbReference>
<sequence length="1459" mass="159656">VPYVLKSCAEFIETHGIVDGIYRLSGVTSNIQKLRQEFVSDQCPDLTREVYLQDIHCVGSLCKLYFRELPNPLLTYELYKKFTEAVSRFPEDEQLARIQNVIQELPPSHYRTLEYLIKHLTHLASFSNMTNMHTRNLALVWAPNLLRSKEIEAVGCNGDAAFLEVRVQQLVIEFILNHVDQIFNNNRKASCAENIESASVVKSLTLPSASLPMKLVSLEEAQARSLSASHPARKERRENSLPEIVPVTGSLFHTVVDLPDSKRKLSTKSKKWKSIFNLGRSGSESKSKLSRNGSVFVRAQKLSEKATIRPAKSMDSLCSLPVEGEDEKSRFKRSVTTGGFFVPVMKIRTGGTGSSYDLSKENEWEREGSAMGTKGCSELGGEKGPPRTPQAKSPPEQLKVFRAAEDAENEQTSPKGGRMFYTSETAAKSGFPSSLFPLEASPRHQRKALNISEPFAVSVPLRVSAVISTNSTPCRVPTKEKLSLSSLEELSSLVAESTSPSALEAGTHTKTEQVPEQKEKQPGPTLPVEASRGSHPEELVAARKPETLETPQPAAENQGTLSGQSSCTSSTSSPRQSSEQSPTLEQTPASEVHTGPLPADKAEQGQLKTKDVSSEGSCGQQEIETAKTEERSCFRDVTEEDPANALPEPLWPEIHQELKIIEPEEELLLLPAAAPKTGLTSESSSSVQANSSSSGPGQSPTLSEQKSASRTPQITTQVPLFGATGMEQQDSVHNCQSDVVAQQSCASALPKMGTLPTGTAAPKNHHRVVDSRSECLTPPLDWKLHSQSEINVVATSDEFSCSKGACPESGKEKDSTCQLQREKSGLTRVQTQREKPEIMTGDERDTFSSKVLSGAGIQELKEGNAVSRIHDAGDQDDEDTWTDNVQSLELVEPWEDHQWVTSPLHSPTFKDIQEKMIQEFQPQSQRAERGLSLRPRFSRSLSLDSKDRVMSLWTIPFSFIDATDQQQPCSDILPVTCELPKTQPISPSSLGASNQDENGTSPPEEPSKLEELRYPLSREEAPAEKEGPSKIPLSETEEKKVDVSKENAWSSKHELSLPYQNSTGSSSQAKNTKEELPMSQDTALGGETATRALCSATESQLSNKGEETPRKVKTRPSSLNLDSFLPAPDFFTFESLSMPSAPGNFLGGQKEVKSSDSVPSLPTACPAASKGVPWGSHFNTHMDLDLDYLAVAHATTGRRNSAPVSVSAVRTSFMIKMCQARAVPVIPPKIQYTQIPQPLQAQNTAPAAEKKEAEAKQAIRQTQRVAWSHLEAPKSPLTEKKAKAEKENSDPAQKDSACSWHSSLSSSLEPSQSTHHPTLDGPVLRRKRTSEGETSGDNPQSSKMERPSGFSKPSYRSRPGRPQSLILFSPPFPIMDHPSSSADSRVLLSPIKSPTQTTSLSPICGDLSETSWTTPEGVTLRNKMTIPKNGQRLETSTSCFYQPQRRSVILDGRSGRQIE</sequence>
<protein>
    <submittedName>
        <fullName evidence="4">RHG31 protein</fullName>
    </submittedName>
</protein>
<feature type="non-terminal residue" evidence="4">
    <location>
        <position position="1459"/>
    </location>
</feature>
<feature type="region of interest" description="Disordered" evidence="2">
    <location>
        <begin position="363"/>
        <end position="395"/>
    </location>
</feature>
<feature type="region of interest" description="Disordered" evidence="2">
    <location>
        <begin position="672"/>
        <end position="722"/>
    </location>
</feature>
<dbReference type="InterPro" id="IPR008936">
    <property type="entry name" value="Rho_GTPase_activation_prot"/>
</dbReference>
<feature type="region of interest" description="Disordered" evidence="2">
    <location>
        <begin position="980"/>
        <end position="1084"/>
    </location>
</feature>
<organism evidence="4 5">
    <name type="scientific">Anhinga rufa</name>
    <name type="common">African darter</name>
    <dbReference type="NCBI Taxonomy" id="317792"/>
    <lineage>
        <taxon>Eukaryota</taxon>
        <taxon>Metazoa</taxon>
        <taxon>Chordata</taxon>
        <taxon>Craniata</taxon>
        <taxon>Vertebrata</taxon>
        <taxon>Euteleostomi</taxon>
        <taxon>Archelosauria</taxon>
        <taxon>Archosauria</taxon>
        <taxon>Dinosauria</taxon>
        <taxon>Saurischia</taxon>
        <taxon>Theropoda</taxon>
        <taxon>Coelurosauria</taxon>
        <taxon>Aves</taxon>
        <taxon>Neognathae</taxon>
        <taxon>Neoaves</taxon>
        <taxon>Aequornithes</taxon>
        <taxon>Suliformes</taxon>
        <taxon>Anhingidae</taxon>
        <taxon>Anhinga</taxon>
    </lineage>
</organism>
<dbReference type="EMBL" id="VZTV01050656">
    <property type="protein sequence ID" value="NXT90509.1"/>
    <property type="molecule type" value="Genomic_DNA"/>
</dbReference>
<dbReference type="OrthoDB" id="79452at2759"/>
<evidence type="ECO:0000256" key="2">
    <source>
        <dbReference type="SAM" id="MobiDB-lite"/>
    </source>
</evidence>
<keyword evidence="1" id="KW-0343">GTPase activation</keyword>
<feature type="compositionally biased region" description="Basic and acidic residues" evidence="2">
    <location>
        <begin position="1036"/>
        <end position="1055"/>
    </location>
</feature>
<dbReference type="GO" id="GO:0005096">
    <property type="term" value="F:GTPase activator activity"/>
    <property type="evidence" value="ECO:0007669"/>
    <property type="project" value="UniProtKB-KW"/>
</dbReference>
<feature type="compositionally biased region" description="Basic and acidic residues" evidence="2">
    <location>
        <begin position="600"/>
        <end position="613"/>
    </location>
</feature>
<feature type="compositionally biased region" description="Basic and acidic residues" evidence="2">
    <location>
        <begin position="1277"/>
        <end position="1293"/>
    </location>
</feature>
<name>A0A7L3GFC6_9AVES</name>
<dbReference type="SUPFAM" id="SSF48350">
    <property type="entry name" value="GTPase activation domain, GAP"/>
    <property type="match status" value="1"/>
</dbReference>
<dbReference type="CDD" id="cd04384">
    <property type="entry name" value="RhoGAP_CdGAP"/>
    <property type="match status" value="1"/>
</dbReference>
<dbReference type="Proteomes" id="UP000528690">
    <property type="component" value="Unassembled WGS sequence"/>
</dbReference>
<dbReference type="InterPro" id="IPR000198">
    <property type="entry name" value="RhoGAP_dom"/>
</dbReference>
<feature type="compositionally biased region" description="Polar residues" evidence="2">
    <location>
        <begin position="983"/>
        <end position="1000"/>
    </location>
</feature>
<feature type="compositionally biased region" description="Low complexity" evidence="2">
    <location>
        <begin position="558"/>
        <end position="583"/>
    </location>
</feature>
<feature type="compositionally biased region" description="Polar residues" evidence="2">
    <location>
        <begin position="1058"/>
        <end position="1070"/>
    </location>
</feature>
<feature type="compositionally biased region" description="Basic and acidic residues" evidence="2">
    <location>
        <begin position="624"/>
        <end position="637"/>
    </location>
</feature>
<feature type="compositionally biased region" description="Polar residues" evidence="2">
    <location>
        <begin position="695"/>
        <end position="718"/>
    </location>
</feature>
<evidence type="ECO:0000256" key="1">
    <source>
        <dbReference type="ARBA" id="ARBA00022468"/>
    </source>
</evidence>
<dbReference type="FunFam" id="1.10.555.10:FF:000002">
    <property type="entry name" value="rho GTPase-activating protein 32 isoform X1"/>
    <property type="match status" value="1"/>
</dbReference>
<gene>
    <name evidence="4" type="primary">Arhgap31</name>
    <name evidence="4" type="ORF">ANHRUF_R09723</name>
</gene>
<feature type="compositionally biased region" description="Polar residues" evidence="2">
    <location>
        <begin position="614"/>
        <end position="623"/>
    </location>
</feature>
<feature type="compositionally biased region" description="Basic and acidic residues" evidence="2">
    <location>
        <begin position="532"/>
        <end position="547"/>
    </location>
</feature>
<dbReference type="InterPro" id="IPR051576">
    <property type="entry name" value="PX-Rho_GAP"/>
</dbReference>
<feature type="compositionally biased region" description="Basic and acidic residues" evidence="2">
    <location>
        <begin position="1248"/>
        <end position="1257"/>
    </location>
</feature>
<feature type="region of interest" description="Disordered" evidence="2">
    <location>
        <begin position="801"/>
        <end position="843"/>
    </location>
</feature>
<dbReference type="PANTHER" id="PTHR15729:SF3">
    <property type="entry name" value="RHO GTPASE-ACTIVATING PROTEIN 31"/>
    <property type="match status" value="1"/>
</dbReference>
<dbReference type="SMART" id="SM00324">
    <property type="entry name" value="RhoGAP"/>
    <property type="match status" value="1"/>
</dbReference>
<feature type="compositionally biased region" description="Low complexity" evidence="2">
    <location>
        <begin position="1296"/>
        <end position="1313"/>
    </location>
</feature>
<feature type="compositionally biased region" description="Polar residues" evidence="2">
    <location>
        <begin position="1332"/>
        <end position="1342"/>
    </location>
</feature>
<feature type="domain" description="Rho-GAP" evidence="3">
    <location>
        <begin position="1"/>
        <end position="183"/>
    </location>
</feature>
<feature type="non-terminal residue" evidence="4">
    <location>
        <position position="1"/>
    </location>
</feature>
<evidence type="ECO:0000259" key="3">
    <source>
        <dbReference type="PROSITE" id="PS50238"/>
    </source>
</evidence>
<reference evidence="4 5" key="1">
    <citation type="submission" date="2019-09" db="EMBL/GenBank/DDBJ databases">
        <title>Bird 10,000 Genomes (B10K) Project - Family phase.</title>
        <authorList>
            <person name="Zhang G."/>
        </authorList>
    </citation>
    <scope>NUCLEOTIDE SEQUENCE [LARGE SCALE GENOMIC DNA]</scope>
    <source>
        <strain evidence="4">B10K-DU-029-28</strain>
    </source>
</reference>
<feature type="compositionally biased region" description="Basic and acidic residues" evidence="2">
    <location>
        <begin position="809"/>
        <end position="843"/>
    </location>
</feature>
<keyword evidence="5" id="KW-1185">Reference proteome</keyword>
<dbReference type="PANTHER" id="PTHR15729">
    <property type="entry name" value="CDC42 GTPASE-ACTIVATING PROTEIN"/>
    <property type="match status" value="1"/>
</dbReference>
<comment type="caution">
    <text evidence="4">The sequence shown here is derived from an EMBL/GenBank/DDBJ whole genome shotgun (WGS) entry which is preliminary data.</text>
</comment>
<accession>A0A7L3GFC6</accession>
<proteinExistence type="predicted"/>
<dbReference type="Pfam" id="PF00620">
    <property type="entry name" value="RhoGAP"/>
    <property type="match status" value="1"/>
</dbReference>
<feature type="region of interest" description="Disordered" evidence="2">
    <location>
        <begin position="495"/>
        <end position="650"/>
    </location>
</feature>
<feature type="compositionally biased region" description="Basic and acidic residues" evidence="2">
    <location>
        <begin position="507"/>
        <end position="521"/>
    </location>
</feature>
<dbReference type="GO" id="GO:0007264">
    <property type="term" value="P:small GTPase-mediated signal transduction"/>
    <property type="evidence" value="ECO:0007669"/>
    <property type="project" value="TreeGrafter"/>
</dbReference>
<feature type="compositionally biased region" description="Basic and acidic residues" evidence="2">
    <location>
        <begin position="1005"/>
        <end position="1028"/>
    </location>
</feature>
<dbReference type="GO" id="GO:0030027">
    <property type="term" value="C:lamellipodium"/>
    <property type="evidence" value="ECO:0007669"/>
    <property type="project" value="TreeGrafter"/>
</dbReference>
<evidence type="ECO:0000313" key="4">
    <source>
        <dbReference type="EMBL" id="NXT90509.1"/>
    </source>
</evidence>
<evidence type="ECO:0000313" key="5">
    <source>
        <dbReference type="Proteomes" id="UP000528690"/>
    </source>
</evidence>
<feature type="region of interest" description="Disordered" evidence="2">
    <location>
        <begin position="1241"/>
        <end position="1366"/>
    </location>
</feature>
<feature type="compositionally biased region" description="Low complexity" evidence="2">
    <location>
        <begin position="672"/>
        <end position="694"/>
    </location>
</feature>
<dbReference type="Gene3D" id="1.10.555.10">
    <property type="entry name" value="Rho GTPase activation protein"/>
    <property type="match status" value="1"/>
</dbReference>